<dbReference type="AlphaFoldDB" id="A0A1C6SWF0"/>
<proteinExistence type="inferred from homology"/>
<dbReference type="SMART" id="SM00072">
    <property type="entry name" value="GuKc"/>
    <property type="match status" value="1"/>
</dbReference>
<evidence type="ECO:0000313" key="6">
    <source>
        <dbReference type="Proteomes" id="UP000199699"/>
    </source>
</evidence>
<evidence type="ECO:0000256" key="2">
    <source>
        <dbReference type="ARBA" id="ARBA00022679"/>
    </source>
</evidence>
<name>A0A1C6SWF0_9ACTN</name>
<comment type="similarity">
    <text evidence="1">Belongs to the guanylate kinase family.</text>
</comment>
<keyword evidence="3 5" id="KW-0418">Kinase</keyword>
<dbReference type="Gene3D" id="3.40.50.300">
    <property type="entry name" value="P-loop containing nucleotide triphosphate hydrolases"/>
    <property type="match status" value="1"/>
</dbReference>
<dbReference type="PANTHER" id="PTHR23117:SF13">
    <property type="entry name" value="GUANYLATE KINASE"/>
    <property type="match status" value="1"/>
</dbReference>
<dbReference type="SUPFAM" id="SSF52540">
    <property type="entry name" value="P-loop containing nucleoside triphosphate hydrolases"/>
    <property type="match status" value="1"/>
</dbReference>
<dbReference type="InterPro" id="IPR027417">
    <property type="entry name" value="P-loop_NTPase"/>
</dbReference>
<feature type="domain" description="Guanylate kinase-like" evidence="4">
    <location>
        <begin position="11"/>
        <end position="177"/>
    </location>
</feature>
<dbReference type="Proteomes" id="UP000199699">
    <property type="component" value="Unassembled WGS sequence"/>
</dbReference>
<dbReference type="PANTHER" id="PTHR23117">
    <property type="entry name" value="GUANYLATE KINASE-RELATED"/>
    <property type="match status" value="1"/>
</dbReference>
<evidence type="ECO:0000256" key="3">
    <source>
        <dbReference type="ARBA" id="ARBA00022777"/>
    </source>
</evidence>
<dbReference type="STRING" id="145857.GA0070616_4813"/>
<accession>A0A1C6SWF0</accession>
<dbReference type="EMBL" id="FMHT01000003">
    <property type="protein sequence ID" value="SCL33837.1"/>
    <property type="molecule type" value="Genomic_DNA"/>
</dbReference>
<keyword evidence="6" id="KW-1185">Reference proteome</keyword>
<dbReference type="InterPro" id="IPR008145">
    <property type="entry name" value="GK/Ca_channel_bsu"/>
</dbReference>
<dbReference type="Pfam" id="PF00625">
    <property type="entry name" value="Guanylate_kin"/>
    <property type="match status" value="1"/>
</dbReference>
<dbReference type="PROSITE" id="PS50052">
    <property type="entry name" value="GUANYLATE_KINASE_2"/>
    <property type="match status" value="1"/>
</dbReference>
<protein>
    <submittedName>
        <fullName evidence="5">Guanylate kinase</fullName>
    </submittedName>
</protein>
<keyword evidence="2" id="KW-0808">Transferase</keyword>
<evidence type="ECO:0000259" key="4">
    <source>
        <dbReference type="PROSITE" id="PS50052"/>
    </source>
</evidence>
<dbReference type="CDD" id="cd00071">
    <property type="entry name" value="GMPK"/>
    <property type="match status" value="1"/>
</dbReference>
<dbReference type="InterPro" id="IPR008144">
    <property type="entry name" value="Guanylate_kin-like_dom"/>
</dbReference>
<gene>
    <name evidence="5" type="ORF">GA0070616_4813</name>
</gene>
<dbReference type="OrthoDB" id="9808150at2"/>
<evidence type="ECO:0000313" key="5">
    <source>
        <dbReference type="EMBL" id="SCL33837.1"/>
    </source>
</evidence>
<reference evidence="5 6" key="1">
    <citation type="submission" date="2016-06" db="EMBL/GenBank/DDBJ databases">
        <authorList>
            <person name="Kjaerup R.B."/>
            <person name="Dalgaard T.S."/>
            <person name="Juul-Madsen H.R."/>
        </authorList>
    </citation>
    <scope>NUCLEOTIDE SEQUENCE [LARGE SCALE GENOMIC DNA]</scope>
    <source>
        <strain evidence="5 6">DSM 43818</strain>
    </source>
</reference>
<evidence type="ECO:0000256" key="1">
    <source>
        <dbReference type="ARBA" id="ARBA00005790"/>
    </source>
</evidence>
<dbReference type="RefSeq" id="WP_091087428.1">
    <property type="nucleotide sequence ID" value="NZ_FMHT01000003.1"/>
</dbReference>
<sequence>MSLDDEARPAARLTVLAGASGAGTESVVELVRARSPSVWTSVPVTTRPRRPHEVDGVHRHFLTPVEFDRRLAAGELLEWSRLGTHRRGTPVGPLRERLRVAQPVLLPLDLTGALLVRAALPNACLVLLHPPGRIPRAARDAGFDHAVPHDLTERAAAELIGFLGSSFLAPARPRPRG</sequence>
<organism evidence="5 6">
    <name type="scientific">Micromonospora nigra</name>
    <dbReference type="NCBI Taxonomy" id="145857"/>
    <lineage>
        <taxon>Bacteria</taxon>
        <taxon>Bacillati</taxon>
        <taxon>Actinomycetota</taxon>
        <taxon>Actinomycetes</taxon>
        <taxon>Micromonosporales</taxon>
        <taxon>Micromonosporaceae</taxon>
        <taxon>Micromonospora</taxon>
    </lineage>
</organism>
<dbReference type="GO" id="GO:0004385">
    <property type="term" value="F:GMP kinase activity"/>
    <property type="evidence" value="ECO:0007669"/>
    <property type="project" value="TreeGrafter"/>
</dbReference>
<dbReference type="GO" id="GO:0005829">
    <property type="term" value="C:cytosol"/>
    <property type="evidence" value="ECO:0007669"/>
    <property type="project" value="TreeGrafter"/>
</dbReference>